<feature type="transmembrane region" description="Helical" evidence="1">
    <location>
        <begin position="68"/>
        <end position="89"/>
    </location>
</feature>
<proteinExistence type="predicted"/>
<dbReference type="RefSeq" id="WP_007078566.1">
    <property type="nucleotide sequence ID" value="NZ_CM001024.1"/>
</dbReference>
<dbReference type="EMBL" id="ACLF03000016">
    <property type="protein sequence ID" value="EFQ81777.1"/>
    <property type="molecule type" value="Genomic_DNA"/>
</dbReference>
<feature type="transmembrane region" description="Helical" evidence="1">
    <location>
        <begin position="41"/>
        <end position="61"/>
    </location>
</feature>
<dbReference type="HOGENOM" id="CLU_1207758_0_0_11"/>
<organism evidence="2 3">
    <name type="scientific">Aeromicrobium marinum DSM 15272</name>
    <dbReference type="NCBI Taxonomy" id="585531"/>
    <lineage>
        <taxon>Bacteria</taxon>
        <taxon>Bacillati</taxon>
        <taxon>Actinomycetota</taxon>
        <taxon>Actinomycetes</taxon>
        <taxon>Propionibacteriales</taxon>
        <taxon>Nocardioidaceae</taxon>
        <taxon>Aeromicrobium</taxon>
    </lineage>
</organism>
<dbReference type="eggNOG" id="ENOG5031VJA">
    <property type="taxonomic scope" value="Bacteria"/>
</dbReference>
<keyword evidence="1" id="KW-0812">Transmembrane</keyword>
<comment type="caution">
    <text evidence="2">The sequence shown here is derived from an EMBL/GenBank/DDBJ whole genome shotgun (WGS) entry which is preliminary data.</text>
</comment>
<dbReference type="Proteomes" id="UP000003111">
    <property type="component" value="Unassembled WGS sequence"/>
</dbReference>
<feature type="transmembrane region" description="Helical" evidence="1">
    <location>
        <begin position="128"/>
        <end position="151"/>
    </location>
</feature>
<evidence type="ECO:0000256" key="1">
    <source>
        <dbReference type="SAM" id="Phobius"/>
    </source>
</evidence>
<dbReference type="AlphaFoldDB" id="E2SG20"/>
<accession>E2SG20</accession>
<protein>
    <submittedName>
        <fullName evidence="2">Uncharacterized protein</fullName>
    </submittedName>
</protein>
<gene>
    <name evidence="2" type="ORF">HMPREF0063_12979</name>
</gene>
<name>E2SG20_9ACTN</name>
<dbReference type="STRING" id="585531.HMPREF0063_12979"/>
<keyword evidence="1" id="KW-1133">Transmembrane helix</keyword>
<feature type="transmembrane region" description="Helical" evidence="1">
    <location>
        <begin position="157"/>
        <end position="178"/>
    </location>
</feature>
<feature type="transmembrane region" description="Helical" evidence="1">
    <location>
        <begin position="95"/>
        <end position="121"/>
    </location>
</feature>
<keyword evidence="1" id="KW-0472">Membrane</keyword>
<sequence length="229" mass="23180">MRDVRRLVVTLVIGSFSVAAALGILALLTGGDGFGETQGRVLLTTVVVGVESVAVLCYLAVAGRPAAFVGALGGVVSLVPTGLALWLTWGGSDTAALFEVFGVSVTIAASLAQACLLIALAGRHRFGAGLTGTLVAITVVAAMICLAIVAGEDLGDWYWRLFGVVAILDVLGTVVLAATGASGRRARPVAGEPDLLSPAARARLVEAAHRRGTSPTQVLDDALDALLGP</sequence>
<reference evidence="2" key="1">
    <citation type="submission" date="2010-08" db="EMBL/GenBank/DDBJ databases">
        <authorList>
            <person name="Muzny D."/>
            <person name="Qin X."/>
            <person name="Buhay C."/>
            <person name="Dugan-Rocha S."/>
            <person name="Ding Y."/>
            <person name="Chen G."/>
            <person name="Hawes A."/>
            <person name="Holder M."/>
            <person name="Jhangiani S."/>
            <person name="Johnson A."/>
            <person name="Khan Z."/>
            <person name="Li Z."/>
            <person name="Liu W."/>
            <person name="Liu X."/>
            <person name="Perez L."/>
            <person name="Shen H."/>
            <person name="Wang Q."/>
            <person name="Watt J."/>
            <person name="Xi L."/>
            <person name="Xin Y."/>
            <person name="Zhou J."/>
            <person name="Deng J."/>
            <person name="Jiang H."/>
            <person name="Liu Y."/>
            <person name="Qu J."/>
            <person name="Song X.-Z."/>
            <person name="Zhang L."/>
            <person name="Villasana D."/>
            <person name="Johnson A."/>
            <person name="Liu J."/>
            <person name="Liyanage D."/>
            <person name="Lorensuhewa L."/>
            <person name="Robinson T."/>
            <person name="Song A."/>
            <person name="Song B.-B."/>
            <person name="Dinh H."/>
            <person name="Thornton R."/>
            <person name="Coyle M."/>
            <person name="Francisco L."/>
            <person name="Jackson L."/>
            <person name="Javaid M."/>
            <person name="Korchina V."/>
            <person name="Kovar C."/>
            <person name="Mata R."/>
            <person name="Mathew T."/>
            <person name="Ngo R."/>
            <person name="Nguyen L."/>
            <person name="Nguyen N."/>
            <person name="Okwuonu G."/>
            <person name="Ongeri F."/>
            <person name="Pham C."/>
            <person name="Simmons D."/>
            <person name="Wilczek-Boney K."/>
            <person name="Hale W."/>
            <person name="Jakkamsetti A."/>
            <person name="Pham P."/>
            <person name="Ruth R."/>
            <person name="San Lucas F."/>
            <person name="Warren J."/>
            <person name="Zhang J."/>
            <person name="Zhao Z."/>
            <person name="Zhou C."/>
            <person name="Zhu D."/>
            <person name="Lee S."/>
            <person name="Bess C."/>
            <person name="Blankenburg K."/>
            <person name="Forbes L."/>
            <person name="Fu Q."/>
            <person name="Gubbala S."/>
            <person name="Hirani K."/>
            <person name="Jayaseelan J.C."/>
            <person name="Lara F."/>
            <person name="Munidasa M."/>
            <person name="Palculict T."/>
            <person name="Patil S."/>
            <person name="Pu L.-L."/>
            <person name="Saada N."/>
            <person name="Tang L."/>
            <person name="Weissenberger G."/>
            <person name="Zhu Y."/>
            <person name="Hemphill L."/>
            <person name="Shang Y."/>
            <person name="Youmans B."/>
            <person name="Ayvaz T."/>
            <person name="Ross M."/>
            <person name="Santibanez J."/>
            <person name="Aqrawi P."/>
            <person name="Gross S."/>
            <person name="Joshi V."/>
            <person name="Fowler G."/>
            <person name="Nazareth L."/>
            <person name="Reid J."/>
            <person name="Worley K."/>
            <person name="Petrosino J."/>
            <person name="Highlander S."/>
            <person name="Gibbs R."/>
        </authorList>
    </citation>
    <scope>NUCLEOTIDE SEQUENCE [LARGE SCALE GENOMIC DNA]</scope>
    <source>
        <strain evidence="2">DSM 15272</strain>
    </source>
</reference>
<feature type="transmembrane region" description="Helical" evidence="1">
    <location>
        <begin position="7"/>
        <end position="29"/>
    </location>
</feature>
<evidence type="ECO:0000313" key="3">
    <source>
        <dbReference type="Proteomes" id="UP000003111"/>
    </source>
</evidence>
<dbReference type="OrthoDB" id="3578663at2"/>
<keyword evidence="3" id="KW-1185">Reference proteome</keyword>
<evidence type="ECO:0000313" key="2">
    <source>
        <dbReference type="EMBL" id="EFQ81777.1"/>
    </source>
</evidence>